<reference evidence="11 12" key="1">
    <citation type="submission" date="2018-08" db="EMBL/GenBank/DDBJ databases">
        <title>Henriciella mobilis sp. nov., isolated from seawater.</title>
        <authorList>
            <person name="Cheng H."/>
            <person name="Wu Y.-H."/>
            <person name="Xu X.-W."/>
            <person name="Guo L.-L."/>
        </authorList>
    </citation>
    <scope>NUCLEOTIDE SEQUENCE [LARGE SCALE GENOMIC DNA]</scope>
    <source>
        <strain evidence="11 12">CCUG67844</strain>
    </source>
</reference>
<dbReference type="PANTHER" id="PTHR42894">
    <property type="entry name" value="N-(5'-PHOSPHORIBOSYL)ANTHRANILATE ISOMERASE"/>
    <property type="match status" value="1"/>
</dbReference>
<dbReference type="RefSeq" id="WP_119453413.1">
    <property type="nucleotide sequence ID" value="NZ_QWGA01000003.1"/>
</dbReference>
<dbReference type="InterPro" id="IPR001240">
    <property type="entry name" value="PRAI_dom"/>
</dbReference>
<evidence type="ECO:0000256" key="3">
    <source>
        <dbReference type="ARBA" id="ARBA00012572"/>
    </source>
</evidence>
<organism evidence="11 12">
    <name type="scientific">Henriciella algicola</name>
    <dbReference type="NCBI Taxonomy" id="1608422"/>
    <lineage>
        <taxon>Bacteria</taxon>
        <taxon>Pseudomonadati</taxon>
        <taxon>Pseudomonadota</taxon>
        <taxon>Alphaproteobacteria</taxon>
        <taxon>Hyphomonadales</taxon>
        <taxon>Hyphomonadaceae</taxon>
        <taxon>Henriciella</taxon>
    </lineage>
</organism>
<dbReference type="PANTHER" id="PTHR42894:SF1">
    <property type="entry name" value="N-(5'-PHOSPHORIBOSYL)ANTHRANILATE ISOMERASE"/>
    <property type="match status" value="1"/>
</dbReference>
<protein>
    <recommendedName>
        <fullName evidence="4 9">N-(5'-phosphoribosyl)anthranilate isomerase</fullName>
        <shortName evidence="9">PRAI</shortName>
        <ecNumber evidence="3 9">5.3.1.24</ecNumber>
    </recommendedName>
</protein>
<dbReference type="EC" id="5.3.1.24" evidence="3 9"/>
<dbReference type="NCBIfam" id="NF002295">
    <property type="entry name" value="PRK01222.1-1"/>
    <property type="match status" value="1"/>
</dbReference>
<evidence type="ECO:0000256" key="6">
    <source>
        <dbReference type="ARBA" id="ARBA00022822"/>
    </source>
</evidence>
<dbReference type="OrthoDB" id="9796196at2"/>
<keyword evidence="6 9" id="KW-0822">Tryptophan biosynthesis</keyword>
<keyword evidence="8 9" id="KW-0413">Isomerase</keyword>
<evidence type="ECO:0000256" key="7">
    <source>
        <dbReference type="ARBA" id="ARBA00023141"/>
    </source>
</evidence>
<dbReference type="SUPFAM" id="SSF51366">
    <property type="entry name" value="Ribulose-phoshate binding barrel"/>
    <property type="match status" value="1"/>
</dbReference>
<dbReference type="InterPro" id="IPR044643">
    <property type="entry name" value="TrpF_fam"/>
</dbReference>
<dbReference type="AlphaFoldDB" id="A0A399RNN3"/>
<proteinExistence type="inferred from homology"/>
<dbReference type="EMBL" id="QWGA01000003">
    <property type="protein sequence ID" value="RIJ31924.1"/>
    <property type="molecule type" value="Genomic_DNA"/>
</dbReference>
<comment type="catalytic activity">
    <reaction evidence="1 9">
        <text>N-(5-phospho-beta-D-ribosyl)anthranilate = 1-(2-carboxyphenylamino)-1-deoxy-D-ribulose 5-phosphate</text>
        <dbReference type="Rhea" id="RHEA:21540"/>
        <dbReference type="ChEBI" id="CHEBI:18277"/>
        <dbReference type="ChEBI" id="CHEBI:58613"/>
        <dbReference type="EC" id="5.3.1.24"/>
    </reaction>
</comment>
<dbReference type="UniPathway" id="UPA00035">
    <property type="reaction ID" value="UER00042"/>
</dbReference>
<comment type="similarity">
    <text evidence="9">Belongs to the TrpF family.</text>
</comment>
<dbReference type="HAMAP" id="MF_00135">
    <property type="entry name" value="PRAI"/>
    <property type="match status" value="1"/>
</dbReference>
<dbReference type="Gene3D" id="3.20.20.70">
    <property type="entry name" value="Aldolase class I"/>
    <property type="match status" value="1"/>
</dbReference>
<evidence type="ECO:0000313" key="11">
    <source>
        <dbReference type="EMBL" id="RIJ31924.1"/>
    </source>
</evidence>
<dbReference type="CDD" id="cd00405">
    <property type="entry name" value="PRAI"/>
    <property type="match status" value="1"/>
</dbReference>
<keyword evidence="7 9" id="KW-0057">Aromatic amino acid biosynthesis</keyword>
<gene>
    <name evidence="9" type="primary">trpF</name>
    <name evidence="11" type="ORF">D1222_06695</name>
</gene>
<dbReference type="GO" id="GO:0004640">
    <property type="term" value="F:phosphoribosylanthranilate isomerase activity"/>
    <property type="evidence" value="ECO:0007669"/>
    <property type="project" value="UniProtKB-UniRule"/>
</dbReference>
<evidence type="ECO:0000259" key="10">
    <source>
        <dbReference type="Pfam" id="PF00697"/>
    </source>
</evidence>
<dbReference type="InterPro" id="IPR011060">
    <property type="entry name" value="RibuloseP-bd_barrel"/>
</dbReference>
<comment type="pathway">
    <text evidence="2 9">Amino-acid biosynthesis; L-tryptophan biosynthesis; L-tryptophan from chorismate: step 3/5.</text>
</comment>
<keyword evidence="12" id="KW-1185">Reference proteome</keyword>
<keyword evidence="5 9" id="KW-0028">Amino-acid biosynthesis</keyword>
<comment type="caution">
    <text evidence="11">The sequence shown here is derived from an EMBL/GenBank/DDBJ whole genome shotgun (WGS) entry which is preliminary data.</text>
</comment>
<name>A0A399RNN3_9PROT</name>
<evidence type="ECO:0000256" key="5">
    <source>
        <dbReference type="ARBA" id="ARBA00022605"/>
    </source>
</evidence>
<dbReference type="Proteomes" id="UP000265845">
    <property type="component" value="Unassembled WGS sequence"/>
</dbReference>
<evidence type="ECO:0000256" key="8">
    <source>
        <dbReference type="ARBA" id="ARBA00023235"/>
    </source>
</evidence>
<accession>A0A399RNN3</accession>
<dbReference type="InterPro" id="IPR013785">
    <property type="entry name" value="Aldolase_TIM"/>
</dbReference>
<evidence type="ECO:0000313" key="12">
    <source>
        <dbReference type="Proteomes" id="UP000265845"/>
    </source>
</evidence>
<evidence type="ECO:0000256" key="2">
    <source>
        <dbReference type="ARBA" id="ARBA00004664"/>
    </source>
</evidence>
<evidence type="ECO:0000256" key="9">
    <source>
        <dbReference type="HAMAP-Rule" id="MF_00135"/>
    </source>
</evidence>
<evidence type="ECO:0000256" key="4">
    <source>
        <dbReference type="ARBA" id="ARBA00022272"/>
    </source>
</evidence>
<evidence type="ECO:0000256" key="1">
    <source>
        <dbReference type="ARBA" id="ARBA00001164"/>
    </source>
</evidence>
<dbReference type="GO" id="GO:0000162">
    <property type="term" value="P:L-tryptophan biosynthetic process"/>
    <property type="evidence" value="ECO:0007669"/>
    <property type="project" value="UniProtKB-UniRule"/>
</dbReference>
<sequence length="252" mass="26787">MAEVKICGISDADMVKVAAEAGADWVGFVLVSASPRNVLGSGASRFDQITDLMLTAATNNVRSVILLADPEPAILRGVGGAVMPDVFQLHGQESPEFVANLRASLPSSVEVWKAVGVSSREELDDAAHRYRAADRLLIDAKPPEGATRTGGHGAAFDWSILEGWEASKPWLLAGGLTPHNVAGAIKATGASAVDVSSGVERQRGIKDADLVRTFIAAAKSADYEGSHEQAKHMGTMARREGPLRRIWRALRR</sequence>
<feature type="domain" description="N-(5'phosphoribosyl) anthranilate isomerase (PRAI)" evidence="10">
    <location>
        <begin position="4"/>
        <end position="216"/>
    </location>
</feature>
<dbReference type="Pfam" id="PF00697">
    <property type="entry name" value="PRAI"/>
    <property type="match status" value="1"/>
</dbReference>